<proteinExistence type="inferred from homology"/>
<evidence type="ECO:0000256" key="4">
    <source>
        <dbReference type="ARBA" id="ARBA00006924"/>
    </source>
</evidence>
<evidence type="ECO:0000256" key="3">
    <source>
        <dbReference type="ARBA" id="ARBA00004496"/>
    </source>
</evidence>
<evidence type="ECO:0000259" key="15">
    <source>
        <dbReference type="PROSITE" id="PS50305"/>
    </source>
</evidence>
<reference evidence="16 17" key="1">
    <citation type="submission" date="2016-11" db="EMBL/GenBank/DDBJ databases">
        <authorList>
            <person name="Jaros S."/>
            <person name="Januszkiewicz K."/>
            <person name="Wedrychowicz H."/>
        </authorList>
    </citation>
    <scope>NUCLEOTIDE SEQUENCE [LARGE SCALE GENOMIC DNA]</scope>
</reference>
<dbReference type="SMART" id="SM00913">
    <property type="entry name" value="IBN_N"/>
    <property type="match status" value="1"/>
</dbReference>
<feature type="binding site" evidence="12">
    <location>
        <position position="241"/>
    </location>
    <ligand>
        <name>Zn(2+)</name>
        <dbReference type="ChEBI" id="CHEBI:29105"/>
    </ligand>
</feature>
<comment type="similarity">
    <text evidence="5">Belongs to the XPO2/CSE1 family.</text>
</comment>
<protein>
    <submittedName>
        <fullName evidence="16">BQ5605_C037g11573 protein</fullName>
    </submittedName>
</protein>
<dbReference type="InterPro" id="IPR016024">
    <property type="entry name" value="ARM-type_fold"/>
</dbReference>
<dbReference type="PANTHER" id="PTHR10997">
    <property type="entry name" value="IMPORTIN-7, 8, 11"/>
    <property type="match status" value="1"/>
</dbReference>
<evidence type="ECO:0000256" key="9">
    <source>
        <dbReference type="ARBA" id="ARBA00022927"/>
    </source>
</evidence>
<dbReference type="GO" id="GO:0016740">
    <property type="term" value="F:transferase activity"/>
    <property type="evidence" value="ECO:0007669"/>
    <property type="project" value="UniProtKB-KW"/>
</dbReference>
<feature type="domain" description="Importin N-terminal" evidence="14">
    <location>
        <begin position="589"/>
        <end position="662"/>
    </location>
</feature>
<keyword evidence="17" id="KW-1185">Reference proteome</keyword>
<dbReference type="GO" id="GO:0006606">
    <property type="term" value="P:protein import into nucleus"/>
    <property type="evidence" value="ECO:0007669"/>
    <property type="project" value="TreeGrafter"/>
</dbReference>
<dbReference type="GO" id="GO:0005739">
    <property type="term" value="C:mitochondrion"/>
    <property type="evidence" value="ECO:0007669"/>
    <property type="project" value="UniProtKB-SubCell"/>
</dbReference>
<evidence type="ECO:0000313" key="16">
    <source>
        <dbReference type="EMBL" id="SGY93106.1"/>
    </source>
</evidence>
<keyword evidence="7" id="KW-0963">Cytoplasm</keyword>
<dbReference type="Pfam" id="PF03378">
    <property type="entry name" value="CAS_CSE1"/>
    <property type="match status" value="1"/>
</dbReference>
<dbReference type="SUPFAM" id="SSF52467">
    <property type="entry name" value="DHS-like NAD/FAD-binding domain"/>
    <property type="match status" value="1"/>
</dbReference>
<dbReference type="PROSITE" id="PS50305">
    <property type="entry name" value="SIRTUIN"/>
    <property type="match status" value="1"/>
</dbReference>
<dbReference type="Proteomes" id="UP000249464">
    <property type="component" value="Unassembled WGS sequence"/>
</dbReference>
<evidence type="ECO:0000256" key="8">
    <source>
        <dbReference type="ARBA" id="ARBA00022679"/>
    </source>
</evidence>
<evidence type="ECO:0000259" key="14">
    <source>
        <dbReference type="PROSITE" id="PS50166"/>
    </source>
</evidence>
<dbReference type="InterPro" id="IPR013713">
    <property type="entry name" value="XPO2_central"/>
</dbReference>
<feature type="domain" description="Deacetylase sirtuin-type" evidence="15">
    <location>
        <begin position="15"/>
        <end position="406"/>
    </location>
</feature>
<dbReference type="GO" id="GO:0031267">
    <property type="term" value="F:small GTPase binding"/>
    <property type="evidence" value="ECO:0007669"/>
    <property type="project" value="InterPro"/>
</dbReference>
<dbReference type="InterPro" id="IPR026590">
    <property type="entry name" value="Ssirtuin_cat_dom"/>
</dbReference>
<dbReference type="InterPro" id="IPR001494">
    <property type="entry name" value="Importin-beta_N"/>
</dbReference>
<dbReference type="InterPro" id="IPR011989">
    <property type="entry name" value="ARM-like"/>
</dbReference>
<dbReference type="Pfam" id="PF02146">
    <property type="entry name" value="SIR2"/>
    <property type="match status" value="1"/>
</dbReference>
<comment type="subcellular location">
    <subcellularLocation>
        <location evidence="3">Cytoplasm</location>
    </subcellularLocation>
    <subcellularLocation>
        <location evidence="2">Mitochondrion</location>
    </subcellularLocation>
    <subcellularLocation>
        <location evidence="1">Nucleus</location>
    </subcellularLocation>
</comment>
<evidence type="ECO:0000256" key="2">
    <source>
        <dbReference type="ARBA" id="ARBA00004173"/>
    </source>
</evidence>
<feature type="compositionally biased region" description="Polar residues" evidence="13">
    <location>
        <begin position="60"/>
        <end position="70"/>
    </location>
</feature>
<dbReference type="GO" id="GO:0006611">
    <property type="term" value="P:protein export from nucleus"/>
    <property type="evidence" value="ECO:0007669"/>
    <property type="project" value="TreeGrafter"/>
</dbReference>
<evidence type="ECO:0000256" key="5">
    <source>
        <dbReference type="ARBA" id="ARBA00008669"/>
    </source>
</evidence>
<feature type="region of interest" description="Disordered" evidence="13">
    <location>
        <begin position="56"/>
        <end position="119"/>
    </location>
</feature>
<dbReference type="InterPro" id="IPR003000">
    <property type="entry name" value="Sirtuin"/>
</dbReference>
<feature type="binding site" evidence="12">
    <location>
        <position position="213"/>
    </location>
    <ligand>
        <name>Zn(2+)</name>
        <dbReference type="ChEBI" id="CHEBI:29105"/>
    </ligand>
</feature>
<name>A0A2X0MFA5_9BASI</name>
<feature type="binding site" evidence="12">
    <location>
        <position position="238"/>
    </location>
    <ligand>
        <name>Zn(2+)</name>
        <dbReference type="ChEBI" id="CHEBI:29105"/>
    </ligand>
</feature>
<dbReference type="GO" id="GO:0005049">
    <property type="term" value="F:nuclear export signal receptor activity"/>
    <property type="evidence" value="ECO:0007669"/>
    <property type="project" value="TreeGrafter"/>
</dbReference>
<comment type="similarity">
    <text evidence="4">Belongs to the sirtuin family. Class I subfamily.</text>
</comment>
<evidence type="ECO:0000256" key="7">
    <source>
        <dbReference type="ARBA" id="ARBA00022490"/>
    </source>
</evidence>
<evidence type="ECO:0000256" key="13">
    <source>
        <dbReference type="SAM" id="MobiDB-lite"/>
    </source>
</evidence>
<dbReference type="GO" id="GO:0005829">
    <property type="term" value="C:cytosol"/>
    <property type="evidence" value="ECO:0007669"/>
    <property type="project" value="TreeGrafter"/>
</dbReference>
<dbReference type="GO" id="GO:0005635">
    <property type="term" value="C:nuclear envelope"/>
    <property type="evidence" value="ECO:0007669"/>
    <property type="project" value="TreeGrafter"/>
</dbReference>
<dbReference type="InterPro" id="IPR005043">
    <property type="entry name" value="XPO2_C"/>
</dbReference>
<dbReference type="GO" id="GO:0046872">
    <property type="term" value="F:metal ion binding"/>
    <property type="evidence" value="ECO:0007669"/>
    <property type="project" value="UniProtKB-KW"/>
</dbReference>
<dbReference type="Gene3D" id="3.30.1600.10">
    <property type="entry name" value="SIR2/SIRT2 'Small Domain"/>
    <property type="match status" value="1"/>
</dbReference>
<dbReference type="PROSITE" id="PS50166">
    <property type="entry name" value="IMPORTIN_B_NT"/>
    <property type="match status" value="1"/>
</dbReference>
<sequence length="1555" mass="172174">MLIAYPASTPPHLEPEEVSLALSDIATAMAQARNTIVMLGAGASTKAGIADFRSKGTGWYSRQTPRSTSEAAHAPFSDEASSSPSSSQASTSSQARTSSQDDPTPTQLRSFFSSSSFRNPSTRVQSLKFFASFKNQVDQSLASSLSSRGVTSLHRFLGELKVMRKLGRVYSQNIDGFERSGGLSNVELGAGAGVGKERGDTVQLHGTVQDARCSECDHEEWCGAWVVQEWASGEKVDCPKCKRTIWSRSYLRPSIFLYDELIPHSETIVRLANHDILQIDCLLVCGSSLRIDGFVKMERSFAGAVRARGGMCVLVNRERVASSWEEVIIMSWRTVMTLWTGSGRSGELRIRTWIGIKKRQRAFIRSVMPMTSTVTKREQNITTQSVADVEHQGPIPSAQTRNCSEPQLVLGERSCEISTRPTKKTRRTTASRKVSAGDEIRDDIDTREAREIVLMAETILKKQARRKRAEESSASGGGRRVGRSSGGYEIGLVICRLGVCTLLGLPFHSTFNCEGAPRRSALLLLTSSCTYDALSPDVPPPPTHPIGGVLTLELLDLPRNTSSDMAELEQLAQMLTSTLDSSAATRRQAERNLLQIQAHPSFGVWILQLAQDGNRNKTIRQSAALNFKNWIKANWALEEAPTPLTSSTAEGLKQSIVAIMISLANAPALQVQIGEAIAIMAEADFPDRWENLIDQLVQSLTPNDFVVNIAVLRTAHSIFRRWRSEFRTDRLFLEIKFVLDRFCAPYQQLFQQTDALLSSPTLTADQHALLLKTILLLLQIYHDLNSQDLPEFFEDRLGDFMTLLLRYLDYSPPAALQTPDTDDDDEEAAGDMENIKAEVCEIAQLYSLRYLDAFGEGGYLGPFVQKTWELLTKLGLAVKYDGLVSKATGFLGVVAKMPSQRALFDGEGTFPSICEKILLPNMTLRTFEEEMFEDDAPEYVRRDLESAKLRFLGSETRRQAASDFTKALMEQFESQVTKLLLQYVGAYLSQYEANPATNWKSKDTAIFLLTSIASRGSTAQHGVTSTNALVDVVDWFSKHVLGDLQAAPGSIHPIILSDAIKFLYTFRNQLTKEQLLAVLPLLVPHIEHPSFVIHTYASITIERILFIKQNGAFLCGQADIRPYSENILNALFKVILRGETPQLIAANDHLMKSVMRVIITSRQALTPIYVTVLRNLTGILGEISKNPSNPKFNHFTFESISALARFVTSGTPSTLPEFESALFPLFQVILQNDISEFTPFVFQILSQLLELHAEGDFPEAYRVLLPPMLTPALWESKGNVPALVRLLRAFLARGAPSIVEANQLPPMLGIFQHLVGSKANDAYGFELLESIVEYVPLNSIRQYMSNPVFMLLLTRLQTSKTDKFSQGLLRFICFMAAINKPGLDVDGVVRMLDGVQPQPGLFGQVLLVLLPEVQKAPEQNRKVIAVGLANILTHSLIMVEEPHVRAWSPTLEALLKLFLLPATLSKNVSADVDEIEVADLEETGYQASFSKLGASERVRPDPVAHVVDPQAHLARQLSELSQAKPGQIRPLVEAVDPEFAQPFLAYLSSNGFGLR</sequence>
<dbReference type="STRING" id="796604.A0A2X0MFA5"/>
<dbReference type="InterPro" id="IPR029035">
    <property type="entry name" value="DHS-like_NAD/FAD-binding_dom"/>
</dbReference>
<keyword evidence="11" id="KW-0539">Nucleus</keyword>
<dbReference type="GO" id="GO:0070403">
    <property type="term" value="F:NAD+ binding"/>
    <property type="evidence" value="ECO:0007669"/>
    <property type="project" value="InterPro"/>
</dbReference>
<feature type="active site" description="Proton acceptor" evidence="12">
    <location>
        <position position="205"/>
    </location>
</feature>
<dbReference type="Pfam" id="PF08506">
    <property type="entry name" value="Cse1"/>
    <property type="match status" value="1"/>
</dbReference>
<keyword evidence="8" id="KW-0808">Transferase</keyword>
<evidence type="ECO:0000256" key="6">
    <source>
        <dbReference type="ARBA" id="ARBA00022448"/>
    </source>
</evidence>
<evidence type="ECO:0000256" key="10">
    <source>
        <dbReference type="ARBA" id="ARBA00023027"/>
    </source>
</evidence>
<dbReference type="PANTHER" id="PTHR10997:SF8">
    <property type="entry name" value="EXPORTIN-2"/>
    <property type="match status" value="1"/>
</dbReference>
<keyword evidence="10" id="KW-0520">NAD</keyword>
<accession>A0A2X0MFA5</accession>
<evidence type="ECO:0000313" key="17">
    <source>
        <dbReference type="Proteomes" id="UP000249464"/>
    </source>
</evidence>
<organism evidence="16 17">
    <name type="scientific">Microbotryum silenes-dioicae</name>
    <dbReference type="NCBI Taxonomy" id="796604"/>
    <lineage>
        <taxon>Eukaryota</taxon>
        <taxon>Fungi</taxon>
        <taxon>Dikarya</taxon>
        <taxon>Basidiomycota</taxon>
        <taxon>Pucciniomycotina</taxon>
        <taxon>Microbotryomycetes</taxon>
        <taxon>Microbotryales</taxon>
        <taxon>Microbotryaceae</taxon>
        <taxon>Microbotryum</taxon>
    </lineage>
</organism>
<gene>
    <name evidence="16" type="primary">BQ5605_C037g11573</name>
    <name evidence="16" type="ORF">BQ5605_C037G11573</name>
</gene>
<dbReference type="Gene3D" id="1.25.10.10">
    <property type="entry name" value="Leucine-rich Repeat Variant"/>
    <property type="match status" value="1"/>
</dbReference>
<keyword evidence="9" id="KW-0653">Protein transport</keyword>
<evidence type="ECO:0000256" key="12">
    <source>
        <dbReference type="PROSITE-ProRule" id="PRU00236"/>
    </source>
</evidence>
<keyword evidence="6" id="KW-0813">Transport</keyword>
<feature type="binding site" evidence="12">
    <location>
        <position position="216"/>
    </location>
    <ligand>
        <name>Zn(2+)</name>
        <dbReference type="ChEBI" id="CHEBI:29105"/>
    </ligand>
</feature>
<dbReference type="SUPFAM" id="SSF48371">
    <property type="entry name" value="ARM repeat"/>
    <property type="match status" value="1"/>
</dbReference>
<dbReference type="InterPro" id="IPR026591">
    <property type="entry name" value="Sirtuin_cat_small_dom_sf"/>
</dbReference>
<dbReference type="EMBL" id="FQNC01000062">
    <property type="protein sequence ID" value="SGY93106.1"/>
    <property type="molecule type" value="Genomic_DNA"/>
</dbReference>
<evidence type="ECO:0000256" key="11">
    <source>
        <dbReference type="ARBA" id="ARBA00023242"/>
    </source>
</evidence>
<feature type="compositionally biased region" description="Low complexity" evidence="13">
    <location>
        <begin position="77"/>
        <end position="102"/>
    </location>
</feature>
<dbReference type="Pfam" id="PF03810">
    <property type="entry name" value="IBN_N"/>
    <property type="match status" value="1"/>
</dbReference>
<dbReference type="Gene3D" id="3.40.50.1220">
    <property type="entry name" value="TPP-binding domain"/>
    <property type="match status" value="1"/>
</dbReference>
<keyword evidence="12" id="KW-0862">Zinc</keyword>
<keyword evidence="12" id="KW-0479">Metal-binding</keyword>
<evidence type="ECO:0000256" key="1">
    <source>
        <dbReference type="ARBA" id="ARBA00004123"/>
    </source>
</evidence>